<dbReference type="PANTHER" id="PTHR43080:SF26">
    <property type="entry name" value="REGULATORY PROTEIN"/>
    <property type="match status" value="1"/>
</dbReference>
<feature type="domain" description="CBS" evidence="4">
    <location>
        <begin position="49"/>
        <end position="105"/>
    </location>
</feature>
<dbReference type="Gene3D" id="3.10.580.10">
    <property type="entry name" value="CBS-domain"/>
    <property type="match status" value="1"/>
</dbReference>
<keyword evidence="6" id="KW-1185">Reference proteome</keyword>
<dbReference type="InterPro" id="IPR017080">
    <property type="entry name" value="UCP036990_CBS_BON"/>
</dbReference>
<evidence type="ECO:0000256" key="1">
    <source>
        <dbReference type="ARBA" id="ARBA00023122"/>
    </source>
</evidence>
<evidence type="ECO:0000256" key="2">
    <source>
        <dbReference type="PROSITE-ProRule" id="PRU00703"/>
    </source>
</evidence>
<comment type="caution">
    <text evidence="5">The sequence shown here is derived from an EMBL/GenBank/DDBJ whole genome shotgun (WGS) entry which is preliminary data.</text>
</comment>
<name>A0ABX1F5F1_9PROT</name>
<dbReference type="EMBL" id="JAAVTX010000006">
    <property type="protein sequence ID" value="NKE47558.1"/>
    <property type="molecule type" value="Genomic_DNA"/>
</dbReference>
<reference evidence="5 6" key="1">
    <citation type="submission" date="2020-03" db="EMBL/GenBank/DDBJ databases">
        <title>Roseomonas selenitidurans sp. nov. isolated from soil.</title>
        <authorList>
            <person name="Liu H."/>
        </authorList>
    </citation>
    <scope>NUCLEOTIDE SEQUENCE [LARGE SCALE GENOMIC DNA]</scope>
    <source>
        <strain evidence="5 6">JCM 15073</strain>
    </source>
</reference>
<evidence type="ECO:0000259" key="3">
    <source>
        <dbReference type="PROSITE" id="PS50914"/>
    </source>
</evidence>
<dbReference type="PROSITE" id="PS51371">
    <property type="entry name" value="CBS"/>
    <property type="match status" value="2"/>
</dbReference>
<dbReference type="PANTHER" id="PTHR43080">
    <property type="entry name" value="CBS DOMAIN-CONTAINING PROTEIN CBSX3, MITOCHONDRIAL"/>
    <property type="match status" value="1"/>
</dbReference>
<dbReference type="PIRSF" id="PIRSF036990">
    <property type="entry name" value="UCP036990_CBS_BON"/>
    <property type="match status" value="1"/>
</dbReference>
<protein>
    <submittedName>
        <fullName evidence="5">CBS domain-containing protein</fullName>
    </submittedName>
</protein>
<dbReference type="SMART" id="SM00116">
    <property type="entry name" value="CBS"/>
    <property type="match status" value="2"/>
</dbReference>
<evidence type="ECO:0000259" key="4">
    <source>
        <dbReference type="PROSITE" id="PS51371"/>
    </source>
</evidence>
<accession>A0ABX1F5F1</accession>
<dbReference type="InterPro" id="IPR046342">
    <property type="entry name" value="CBS_dom_sf"/>
</dbReference>
<feature type="domain" description="BON" evidence="3">
    <location>
        <begin position="197"/>
        <end position="265"/>
    </location>
</feature>
<dbReference type="InterPro" id="IPR007055">
    <property type="entry name" value="BON_dom"/>
</dbReference>
<proteinExistence type="predicted"/>
<dbReference type="InterPro" id="IPR051257">
    <property type="entry name" value="Diverse_CBS-Domain"/>
</dbReference>
<dbReference type="CDD" id="cd04586">
    <property type="entry name" value="CBS_pair_BON_assoc"/>
    <property type="match status" value="1"/>
</dbReference>
<keyword evidence="1 2" id="KW-0129">CBS domain</keyword>
<dbReference type="Pfam" id="PF00571">
    <property type="entry name" value="CBS"/>
    <property type="match status" value="2"/>
</dbReference>
<evidence type="ECO:0000313" key="6">
    <source>
        <dbReference type="Proteomes" id="UP000765160"/>
    </source>
</evidence>
<organism evidence="5 6">
    <name type="scientific">Falsiroseomonas frigidaquae</name>
    <dbReference type="NCBI Taxonomy" id="487318"/>
    <lineage>
        <taxon>Bacteria</taxon>
        <taxon>Pseudomonadati</taxon>
        <taxon>Pseudomonadota</taxon>
        <taxon>Alphaproteobacteria</taxon>
        <taxon>Acetobacterales</taxon>
        <taxon>Roseomonadaceae</taxon>
        <taxon>Falsiroseomonas</taxon>
    </lineage>
</organism>
<dbReference type="Proteomes" id="UP000765160">
    <property type="component" value="Unassembled WGS sequence"/>
</dbReference>
<evidence type="ECO:0000313" key="5">
    <source>
        <dbReference type="EMBL" id="NKE47558.1"/>
    </source>
</evidence>
<sequence length="271" mass="29064">MSPRAGLPHGQGENLFTFAPACATSPPARKGQAPEWPSKENTMRARDLMTPEPVTFQPGTPIAVAARAMAERGFSGAPVVDAEGRLLGMLTEGDLLRRLAAPADAPQSWIAGLFQSASAQADRFARAHGQTAGDAMTRGAVTATEDTPVETLAKAMEERAIRRIPVLRDGRLVGIVSRADLIRALLQPKEELVADAPDERIRRALAKAMKEQPWIDAFAIFFDVKDGVVSFHGYCRNDAVLRGLKVLAETISGVRGVDMKVEQTTLDAVAG</sequence>
<dbReference type="InterPro" id="IPR000644">
    <property type="entry name" value="CBS_dom"/>
</dbReference>
<feature type="domain" description="CBS" evidence="4">
    <location>
        <begin position="136"/>
        <end position="191"/>
    </location>
</feature>
<dbReference type="SUPFAM" id="SSF54631">
    <property type="entry name" value="CBS-domain pair"/>
    <property type="match status" value="1"/>
</dbReference>
<dbReference type="Pfam" id="PF04972">
    <property type="entry name" value="BON"/>
    <property type="match status" value="1"/>
</dbReference>
<dbReference type="PROSITE" id="PS50914">
    <property type="entry name" value="BON"/>
    <property type="match status" value="1"/>
</dbReference>
<gene>
    <name evidence="5" type="ORF">HB662_22455</name>
</gene>